<gene>
    <name evidence="2" type="ORF">MSAN_01591900</name>
</gene>
<name>A0A8H7CV38_9AGAR</name>
<evidence type="ECO:0000313" key="2">
    <source>
        <dbReference type="EMBL" id="KAF7351594.1"/>
    </source>
</evidence>
<dbReference type="EMBL" id="JACAZH010000013">
    <property type="protein sequence ID" value="KAF7351594.1"/>
    <property type="molecule type" value="Genomic_DNA"/>
</dbReference>
<sequence>MLLDLSAGLLQEIAGELTQPDHAVLRAVCKDLNSAVCPLFFSRLVLKIKRHGMMHDTVQKLEALASGATGWSFYAKTLRIDIPVLSNYHLNITAAAVDNARLASLLGTALASLPRIQTVMSGFNSYVHLDHGFLDWGQTTVFTFLNKLDDLRELELNIPSTNNLSALHRVRGLHKFALKSIYHDTSLLRVMSGNAISTVPGIAVPGIAELLSQNQLRSLHLEGPAEWSPLWRMLPIGTHCMQLAELTTNRVNEGLFSHLSAYSGLRKLRLVAPDGGNLTMSDHLADIFFATVLPRHADSLVELACAAAFEGRFSFGEHNVRGILQLQKLTSLEYVWGPRGEPAEAEQAAVDRVVTLLLQTAAGLPALRSLTISAAEAEHQRNMQWNKMNHIVAVNVAIANAVEAFRTQAPCEAVICAGKSVRILPTEDGTGKRSTARYPSTTANKDDGEREKQPDMDAEPSALLSVYNPGEYTTDRRSILSWLSGVLKNYKPAESKVSMRPWQLPKSQLELGKISKHTIRNAAKHQRAQLNERHGLPALSLPRHGGITQEREVLAQPLIVVAPPHFHFPPSLTPHLFRRRALAQSSSAQDDDEPRSTRTSEPLDSSVGNDFDI</sequence>
<dbReference type="Proteomes" id="UP000623467">
    <property type="component" value="Unassembled WGS sequence"/>
</dbReference>
<protein>
    <submittedName>
        <fullName evidence="2">F-box domain-containing protein</fullName>
    </submittedName>
</protein>
<feature type="region of interest" description="Disordered" evidence="1">
    <location>
        <begin position="581"/>
        <end position="613"/>
    </location>
</feature>
<reference evidence="2" key="1">
    <citation type="submission" date="2020-05" db="EMBL/GenBank/DDBJ databases">
        <title>Mycena genomes resolve the evolution of fungal bioluminescence.</title>
        <authorList>
            <person name="Tsai I.J."/>
        </authorList>
    </citation>
    <scope>NUCLEOTIDE SEQUENCE</scope>
    <source>
        <strain evidence="2">160909Yilan</strain>
    </source>
</reference>
<comment type="caution">
    <text evidence="2">The sequence shown here is derived from an EMBL/GenBank/DDBJ whole genome shotgun (WGS) entry which is preliminary data.</text>
</comment>
<feature type="region of interest" description="Disordered" evidence="1">
    <location>
        <begin position="426"/>
        <end position="461"/>
    </location>
</feature>
<dbReference type="OrthoDB" id="3541472at2759"/>
<dbReference type="AlphaFoldDB" id="A0A8H7CV38"/>
<evidence type="ECO:0000256" key="1">
    <source>
        <dbReference type="SAM" id="MobiDB-lite"/>
    </source>
</evidence>
<organism evidence="2 3">
    <name type="scientific">Mycena sanguinolenta</name>
    <dbReference type="NCBI Taxonomy" id="230812"/>
    <lineage>
        <taxon>Eukaryota</taxon>
        <taxon>Fungi</taxon>
        <taxon>Dikarya</taxon>
        <taxon>Basidiomycota</taxon>
        <taxon>Agaricomycotina</taxon>
        <taxon>Agaricomycetes</taxon>
        <taxon>Agaricomycetidae</taxon>
        <taxon>Agaricales</taxon>
        <taxon>Marasmiineae</taxon>
        <taxon>Mycenaceae</taxon>
        <taxon>Mycena</taxon>
    </lineage>
</organism>
<evidence type="ECO:0000313" key="3">
    <source>
        <dbReference type="Proteomes" id="UP000623467"/>
    </source>
</evidence>
<proteinExistence type="predicted"/>
<feature type="compositionally biased region" description="Basic and acidic residues" evidence="1">
    <location>
        <begin position="444"/>
        <end position="455"/>
    </location>
</feature>
<keyword evidence="3" id="KW-1185">Reference proteome</keyword>
<feature type="compositionally biased region" description="Polar residues" evidence="1">
    <location>
        <begin position="597"/>
        <end position="613"/>
    </location>
</feature>
<accession>A0A8H7CV38</accession>